<feature type="region of interest" description="Disordered" evidence="1">
    <location>
        <begin position="222"/>
        <end position="249"/>
    </location>
</feature>
<dbReference type="Gene3D" id="1.10.10.10">
    <property type="entry name" value="Winged helix-like DNA-binding domain superfamily/Winged helix DNA-binding domain"/>
    <property type="match status" value="1"/>
</dbReference>
<protein>
    <submittedName>
        <fullName evidence="2">Uncharacterized protein</fullName>
    </submittedName>
</protein>
<evidence type="ECO:0000256" key="1">
    <source>
        <dbReference type="SAM" id="MobiDB-lite"/>
    </source>
</evidence>
<dbReference type="InterPro" id="IPR036388">
    <property type="entry name" value="WH-like_DNA-bd_sf"/>
</dbReference>
<sequence length="301" mass="32875">MTKLNPEILAQFVEAVADTGSISNAARKVGISVSSAWSWLSQSRQGGDEFDVEYMGETMPLHEAVKRAQRVVGATILDNFQLRLMKGTAEISRYQGKTTYMRDPKLDLLSDQDLHDLGITTRYLLDDEGKPIPEVIHHEPSVAAVLAYLAANYPKTWGNKIEVNQRSTTASGVQVVPRLRPALATEAPAEQPIDVEPEDLTDILGPDEERAPALIEFEVTPVSEPEPPAEAVEPVEEAALPTEPASDEPMRRLSTLQLDLMARLARRSNAIRPAAGRVEADDIDTRRIGAGTPPKGATRVV</sequence>
<reference evidence="2" key="1">
    <citation type="submission" date="2022-01" db="EMBL/GenBank/DDBJ databases">
        <title>Genome sequnece data of strain Bradyrhizobium sp. nov.</title>
        <authorList>
            <person name="Zhang J."/>
        </authorList>
    </citation>
    <scope>NUCLEOTIDE SEQUENCE</scope>
    <source>
        <strain evidence="2">WYCCWR 13023</strain>
    </source>
</reference>
<evidence type="ECO:0000313" key="3">
    <source>
        <dbReference type="Proteomes" id="UP001139054"/>
    </source>
</evidence>
<name>A0A9X1UBB3_9BRAD</name>
<dbReference type="RefSeq" id="WP_237890769.1">
    <property type="nucleotide sequence ID" value="NZ_JAKLTY010000012.1"/>
</dbReference>
<evidence type="ECO:0000313" key="2">
    <source>
        <dbReference type="EMBL" id="MCG2628843.1"/>
    </source>
</evidence>
<feature type="compositionally biased region" description="Low complexity" evidence="1">
    <location>
        <begin position="222"/>
        <end position="244"/>
    </location>
</feature>
<comment type="caution">
    <text evidence="2">The sequence shown here is derived from an EMBL/GenBank/DDBJ whole genome shotgun (WGS) entry which is preliminary data.</text>
</comment>
<dbReference type="AlphaFoldDB" id="A0A9X1UBB3"/>
<proteinExistence type="predicted"/>
<gene>
    <name evidence="2" type="ORF">L6654_19590</name>
</gene>
<organism evidence="2 3">
    <name type="scientific">Bradyrhizobium zhengyangense</name>
    <dbReference type="NCBI Taxonomy" id="2911009"/>
    <lineage>
        <taxon>Bacteria</taxon>
        <taxon>Pseudomonadati</taxon>
        <taxon>Pseudomonadota</taxon>
        <taxon>Alphaproteobacteria</taxon>
        <taxon>Hyphomicrobiales</taxon>
        <taxon>Nitrobacteraceae</taxon>
        <taxon>Bradyrhizobium</taxon>
    </lineage>
</organism>
<accession>A0A9X1UBB3</accession>
<dbReference type="EMBL" id="JAKLTY010000012">
    <property type="protein sequence ID" value="MCG2628843.1"/>
    <property type="molecule type" value="Genomic_DNA"/>
</dbReference>
<dbReference type="Proteomes" id="UP001139054">
    <property type="component" value="Unassembled WGS sequence"/>
</dbReference>